<name>C1CWG6_DEIDV</name>
<keyword evidence="1" id="KW-0812">Transmembrane</keyword>
<evidence type="ECO:0000256" key="1">
    <source>
        <dbReference type="SAM" id="Phobius"/>
    </source>
</evidence>
<dbReference type="Proteomes" id="UP000002208">
    <property type="component" value="Chromosome"/>
</dbReference>
<keyword evidence="1" id="KW-1133">Transmembrane helix</keyword>
<keyword evidence="3" id="KW-1185">Reference proteome</keyword>
<gene>
    <name evidence="2" type="ordered locus">Deide_15680</name>
</gene>
<proteinExistence type="predicted"/>
<dbReference type="AlphaFoldDB" id="C1CWG6"/>
<dbReference type="RefSeq" id="WP_012693656.1">
    <property type="nucleotide sequence ID" value="NC_012526.1"/>
</dbReference>
<feature type="transmembrane region" description="Helical" evidence="1">
    <location>
        <begin position="41"/>
        <end position="60"/>
    </location>
</feature>
<dbReference type="HOGENOM" id="CLU_2408370_0_0_0"/>
<dbReference type="KEGG" id="ddr:Deide_15680"/>
<dbReference type="EMBL" id="CP001114">
    <property type="protein sequence ID" value="ACO46533.1"/>
    <property type="molecule type" value="Genomic_DNA"/>
</dbReference>
<organism evidence="2 3">
    <name type="scientific">Deinococcus deserti (strain DSM 17065 / CIP 109153 / LMG 22923 / VCD115)</name>
    <dbReference type="NCBI Taxonomy" id="546414"/>
    <lineage>
        <taxon>Bacteria</taxon>
        <taxon>Thermotogati</taxon>
        <taxon>Deinococcota</taxon>
        <taxon>Deinococci</taxon>
        <taxon>Deinococcales</taxon>
        <taxon>Deinococcaceae</taxon>
        <taxon>Deinococcus</taxon>
    </lineage>
</organism>
<keyword evidence="1" id="KW-0472">Membrane</keyword>
<sequence length="92" mass="10620">MNPVQEWDWKGGAWLLGALLLAVVIYQSFEAYLEEYQVPISVISTILLVVYMAHRTFVLWRQGDHRMALISAGIMAVVLILRAFSLLVMYRY</sequence>
<dbReference type="PaxDb" id="546414-Deide_15680"/>
<accession>C1CWG6</accession>
<evidence type="ECO:0000313" key="2">
    <source>
        <dbReference type="EMBL" id="ACO46533.1"/>
    </source>
</evidence>
<feature type="transmembrane region" description="Helical" evidence="1">
    <location>
        <begin position="67"/>
        <end position="90"/>
    </location>
</feature>
<feature type="transmembrane region" description="Helical" evidence="1">
    <location>
        <begin position="12"/>
        <end position="29"/>
    </location>
</feature>
<reference evidence="2 3" key="1">
    <citation type="journal article" date="2009" name="PLoS Genet.">
        <title>Alliance of proteomics and genomics to unravel the specificities of Sahara bacterium Deinococcus deserti.</title>
        <authorList>
            <person name="de Groot A."/>
            <person name="Dulermo R."/>
            <person name="Ortet P."/>
            <person name="Blanchard L."/>
            <person name="Guerin P."/>
            <person name="Fernandez B."/>
            <person name="Vacherie B."/>
            <person name="Dossat C."/>
            <person name="Jolivet E."/>
            <person name="Siguier P."/>
            <person name="Chandler M."/>
            <person name="Barakat M."/>
            <person name="Dedieu A."/>
            <person name="Barbe V."/>
            <person name="Heulin T."/>
            <person name="Sommer S."/>
            <person name="Achouak W."/>
            <person name="Armengaud J."/>
        </authorList>
    </citation>
    <scope>NUCLEOTIDE SEQUENCE [LARGE SCALE GENOMIC DNA]</scope>
    <source>
        <strain evidence="3">DSM 17065 / CIP 109153 / LMG 22923 / VCD115</strain>
    </source>
</reference>
<protein>
    <submittedName>
        <fullName evidence="2">Uncharacterized protein</fullName>
    </submittedName>
</protein>
<evidence type="ECO:0000313" key="3">
    <source>
        <dbReference type="Proteomes" id="UP000002208"/>
    </source>
</evidence>